<feature type="compositionally biased region" description="Acidic residues" evidence="5">
    <location>
        <begin position="533"/>
        <end position="542"/>
    </location>
</feature>
<feature type="compositionally biased region" description="Polar residues" evidence="5">
    <location>
        <begin position="793"/>
        <end position="802"/>
    </location>
</feature>
<dbReference type="InterPro" id="IPR048800">
    <property type="entry name" value="Cac1-like_C"/>
</dbReference>
<dbReference type="Pfam" id="PF12253">
    <property type="entry name" value="CAF1A_dimeriz"/>
    <property type="match status" value="1"/>
</dbReference>
<reference evidence="8 9" key="1">
    <citation type="journal article" date="2018" name="Mol. Plant">
        <title>The genome of Artemisia annua provides insight into the evolution of Asteraceae family and artemisinin biosynthesis.</title>
        <authorList>
            <person name="Shen Q."/>
            <person name="Zhang L."/>
            <person name="Liao Z."/>
            <person name="Wang S."/>
            <person name="Yan T."/>
            <person name="Shi P."/>
            <person name="Liu M."/>
            <person name="Fu X."/>
            <person name="Pan Q."/>
            <person name="Wang Y."/>
            <person name="Lv Z."/>
            <person name="Lu X."/>
            <person name="Zhang F."/>
            <person name="Jiang W."/>
            <person name="Ma Y."/>
            <person name="Chen M."/>
            <person name="Hao X."/>
            <person name="Li L."/>
            <person name="Tang Y."/>
            <person name="Lv G."/>
            <person name="Zhou Y."/>
            <person name="Sun X."/>
            <person name="Brodelius P.E."/>
            <person name="Rose J.K.C."/>
            <person name="Tang K."/>
        </authorList>
    </citation>
    <scope>NUCLEOTIDE SEQUENCE [LARGE SCALE GENOMIC DNA]</scope>
    <source>
        <strain evidence="9">cv. Huhao1</strain>
        <tissue evidence="8">Leaf</tissue>
    </source>
</reference>
<proteinExistence type="predicted"/>
<keyword evidence="2" id="KW-0227">DNA damage</keyword>
<feature type="domain" description="Chromatin assembly factor 1 subunit A dimerization" evidence="6">
    <location>
        <begin position="475"/>
        <end position="543"/>
    </location>
</feature>
<dbReference type="EMBL" id="PKPP01009584">
    <property type="protein sequence ID" value="PWA47940.1"/>
    <property type="molecule type" value="Genomic_DNA"/>
</dbReference>
<dbReference type="AlphaFoldDB" id="A0A2U1LG01"/>
<feature type="compositionally biased region" description="Acidic residues" evidence="5">
    <location>
        <begin position="510"/>
        <end position="526"/>
    </location>
</feature>
<comment type="caution">
    <text evidence="8">The sequence shown here is derived from an EMBL/GenBank/DDBJ whole genome shotgun (WGS) entry which is preliminary data.</text>
</comment>
<accession>A0A2U1LG01</accession>
<dbReference type="OrthoDB" id="440676at2759"/>
<dbReference type="InterPro" id="IPR022043">
    <property type="entry name" value="CAF1A_DD"/>
</dbReference>
<evidence type="ECO:0000256" key="1">
    <source>
        <dbReference type="ARBA" id="ARBA00004123"/>
    </source>
</evidence>
<dbReference type="GO" id="GO:0005634">
    <property type="term" value="C:nucleus"/>
    <property type="evidence" value="ECO:0007669"/>
    <property type="project" value="UniProtKB-SubCell"/>
</dbReference>
<evidence type="ECO:0000313" key="8">
    <source>
        <dbReference type="EMBL" id="PWA47940.1"/>
    </source>
</evidence>
<protein>
    <submittedName>
        <fullName evidence="8">Chromatin assembly factor-1</fullName>
    </submittedName>
</protein>
<evidence type="ECO:0000313" key="9">
    <source>
        <dbReference type="Proteomes" id="UP000245207"/>
    </source>
</evidence>
<keyword evidence="4" id="KW-0539">Nucleus</keyword>
<evidence type="ECO:0000256" key="3">
    <source>
        <dbReference type="ARBA" id="ARBA00023204"/>
    </source>
</evidence>
<keyword evidence="3" id="KW-0234">DNA repair</keyword>
<evidence type="ECO:0000256" key="4">
    <source>
        <dbReference type="ARBA" id="ARBA00023242"/>
    </source>
</evidence>
<feature type="region of interest" description="Disordered" evidence="5">
    <location>
        <begin position="262"/>
        <end position="322"/>
    </location>
</feature>
<organism evidence="8 9">
    <name type="scientific">Artemisia annua</name>
    <name type="common">Sweet wormwood</name>
    <dbReference type="NCBI Taxonomy" id="35608"/>
    <lineage>
        <taxon>Eukaryota</taxon>
        <taxon>Viridiplantae</taxon>
        <taxon>Streptophyta</taxon>
        <taxon>Embryophyta</taxon>
        <taxon>Tracheophyta</taxon>
        <taxon>Spermatophyta</taxon>
        <taxon>Magnoliopsida</taxon>
        <taxon>eudicotyledons</taxon>
        <taxon>Gunneridae</taxon>
        <taxon>Pentapetalae</taxon>
        <taxon>asterids</taxon>
        <taxon>campanulids</taxon>
        <taxon>Asterales</taxon>
        <taxon>Asteraceae</taxon>
        <taxon>Asteroideae</taxon>
        <taxon>Anthemideae</taxon>
        <taxon>Artemisiinae</taxon>
        <taxon>Artemisia</taxon>
    </lineage>
</organism>
<evidence type="ECO:0000256" key="2">
    <source>
        <dbReference type="ARBA" id="ARBA00022763"/>
    </source>
</evidence>
<sequence>MGDSSPMVIDSVKKSVKRKRVEVSISPEEREVHISVLRGEIDALNRYYNEKFSGNDLIKNVDLVKGSGVSNAVIACLLEESRLSLSKLVDMVFDKVKESDVSVTVASVKSSVLLIGQRSFYGVQDLNADVLEDESPSCLWCWETRDVKLLPKAVRGAVKIRRTCRKKIHERITAVSAVITELMKPESTSPSGTQKVMKASEKLSKVLNEAEIRSLVEKMEQKNGAEVAEKEVKREEKIAVKQLEKNKREAEKEKMRMERELLKEKLQNEKEQKRLQEEAEKEEKRREIEMKKQLKKQQEEAEKEEKEQRRHEKEEAEQKKQLALQKQASVLERFLKKSKSSSPAQVHQPTVKASVAAILPKQGVQVPESVTHSMDHALSQKDEFDVKDLRKVHLDSWHRLGHCSSRRRQWGIRQTPKTAVVKELKLTSKGLSCEEDTSVDKSDDGLTEPKKDPQSPNANIDGSASGSQKLRRRKQLIQFDKSHRPAFYGYWPRKSEVVRGRCPLVKDPDLDYEIDSDEEWEEEEPGESLSDCEKEEEDETMDDNLSKADDEDESEDGFFVPDGYLSENEGVEVERMDHSDIAEDAKSSPSCQVETEELSILFRQFKHLNTVTEHALRKNKPLFILNLKREKSNPNTSVTQDRSESEHMCLQALSIRVFPVGTSIEISAGDDIQEEVKEAKEASPSSSKSCAVPAASGNVISDSDLPEFVSIIQSCPHGINKVVKNLHLKFPNISKAHLGDKVREISVFANNRWQVKKDIMKKHGLSYSPEKTIKRTKSIAAFFSKRCLPPSGKSPNPNQISPQPMEKASPAVGMESNIIQLD</sequence>
<feature type="domain" description="Chromatin assembly factor 1 subunit Cac1-like C-terminal" evidence="7">
    <location>
        <begin position="705"/>
        <end position="755"/>
    </location>
</feature>
<feature type="compositionally biased region" description="Basic and acidic residues" evidence="5">
    <location>
        <begin position="262"/>
        <end position="320"/>
    </location>
</feature>
<dbReference type="GO" id="GO:0033186">
    <property type="term" value="C:CAF-1 complex"/>
    <property type="evidence" value="ECO:0007669"/>
    <property type="project" value="TreeGrafter"/>
</dbReference>
<feature type="region of interest" description="Disordered" evidence="5">
    <location>
        <begin position="432"/>
        <end position="470"/>
    </location>
</feature>
<dbReference type="STRING" id="35608.A0A2U1LG01"/>
<dbReference type="PANTHER" id="PTHR15272">
    <property type="entry name" value="CHROMATIN ASSEMBLY FACTOR 1 SUBUNIT A CAF-1 SUBUNIT A"/>
    <property type="match status" value="1"/>
</dbReference>
<feature type="region of interest" description="Disordered" evidence="5">
    <location>
        <begin position="506"/>
        <end position="563"/>
    </location>
</feature>
<evidence type="ECO:0000259" key="6">
    <source>
        <dbReference type="Pfam" id="PF12253"/>
    </source>
</evidence>
<feature type="compositionally biased region" description="Basic and acidic residues" evidence="5">
    <location>
        <begin position="438"/>
        <end position="453"/>
    </location>
</feature>
<evidence type="ECO:0000256" key="5">
    <source>
        <dbReference type="SAM" id="MobiDB-lite"/>
    </source>
</evidence>
<name>A0A2U1LG01_ARTAN</name>
<evidence type="ECO:0000259" key="7">
    <source>
        <dbReference type="Pfam" id="PF21796"/>
    </source>
</evidence>
<feature type="region of interest" description="Disordered" evidence="5">
    <location>
        <begin position="787"/>
        <end position="822"/>
    </location>
</feature>
<keyword evidence="9" id="KW-1185">Reference proteome</keyword>
<dbReference type="Pfam" id="PF21796">
    <property type="entry name" value="Cac1_C"/>
    <property type="match status" value="1"/>
</dbReference>
<dbReference type="Proteomes" id="UP000245207">
    <property type="component" value="Unassembled WGS sequence"/>
</dbReference>
<dbReference type="GO" id="GO:0006281">
    <property type="term" value="P:DNA repair"/>
    <property type="evidence" value="ECO:0007669"/>
    <property type="project" value="UniProtKB-KW"/>
</dbReference>
<dbReference type="GO" id="GO:0006334">
    <property type="term" value="P:nucleosome assembly"/>
    <property type="evidence" value="ECO:0007669"/>
    <property type="project" value="TreeGrafter"/>
</dbReference>
<gene>
    <name evidence="8" type="ORF">CTI12_AA491610</name>
</gene>
<dbReference type="PANTHER" id="PTHR15272:SF0">
    <property type="entry name" value="CHROMATIN ASSEMBLY FACTOR 1 SUBUNIT A"/>
    <property type="match status" value="1"/>
</dbReference>
<feature type="compositionally biased region" description="Polar residues" evidence="5">
    <location>
        <begin position="454"/>
        <end position="468"/>
    </location>
</feature>
<comment type="subcellular location">
    <subcellularLocation>
        <location evidence="1">Nucleus</location>
    </subcellularLocation>
</comment>